<name>A0A1Z3U7T0_BREVE</name>
<gene>
    <name evidence="2" type="ORF">CEP68_07340</name>
    <name evidence="3" type="ORF">NJD11_10660</name>
</gene>
<dbReference type="Proteomes" id="UP000197050">
    <property type="component" value="Chromosome"/>
</dbReference>
<reference evidence="3" key="3">
    <citation type="submission" date="2022-06" db="EMBL/GenBank/DDBJ databases">
        <authorList>
            <person name="Hesketh-Best P.J."/>
            <person name="Koch M.J."/>
        </authorList>
    </citation>
    <scope>NUCLEOTIDE SEQUENCE</scope>
    <source>
        <strain evidence="3">PC206-O</strain>
    </source>
</reference>
<dbReference type="EMBL" id="CP022048">
    <property type="protein sequence ID" value="ASE39329.2"/>
    <property type="molecule type" value="Genomic_DNA"/>
</dbReference>
<feature type="transmembrane region" description="Helical" evidence="1">
    <location>
        <begin position="12"/>
        <end position="35"/>
    </location>
</feature>
<dbReference type="EMBL" id="JAMYEC010000006">
    <property type="protein sequence ID" value="MDX2335396.1"/>
    <property type="molecule type" value="Genomic_DNA"/>
</dbReference>
<keyword evidence="1" id="KW-0472">Membrane</keyword>
<evidence type="ECO:0000313" key="4">
    <source>
        <dbReference type="Proteomes" id="UP000197050"/>
    </source>
</evidence>
<feature type="transmembrane region" description="Helical" evidence="1">
    <location>
        <begin position="97"/>
        <end position="118"/>
    </location>
</feature>
<reference evidence="2" key="2">
    <citation type="submission" date="2017-12" db="EMBL/GenBank/DDBJ databases">
        <title>FDA dAtabase for Regulatory Grade micrObial Sequences (FDA-ARGOS): Supporting development and validation of Infectious Disease Dx tests.</title>
        <authorList>
            <person name="Campos J."/>
            <person name="Goldberg B."/>
            <person name="Tallon L."/>
            <person name="Sadzewicz L."/>
            <person name="Sengamalay N."/>
            <person name="Ott S."/>
            <person name="Godinez A."/>
            <person name="Nagaraj S."/>
            <person name="Vavikolanu K."/>
            <person name="Vyas G."/>
            <person name="Nadendla S."/>
            <person name="Aluvathingal J."/>
            <person name="Geyer C."/>
            <person name="Nandy P."/>
            <person name="Hobson J."/>
            <person name="Sichtig H."/>
        </authorList>
    </citation>
    <scope>NUCLEOTIDE SEQUENCE</scope>
    <source>
        <strain evidence="2">FDAARGOS_289</strain>
    </source>
</reference>
<dbReference type="Proteomes" id="UP001272940">
    <property type="component" value="Unassembled WGS sequence"/>
</dbReference>
<dbReference type="KEGG" id="bvc:CEP68_07340"/>
<evidence type="ECO:0000313" key="2">
    <source>
        <dbReference type="EMBL" id="ASE39329.2"/>
    </source>
</evidence>
<reference evidence="3 5" key="4">
    <citation type="journal article" date="2023" name="FEMS Microbes">
        <title>Whole genomes of deep-sea sponge-associated bacteria exhibit high novel natural product potential.</title>
        <authorList>
            <person name="Hesketh-Best P.J."/>
            <person name="January G.G."/>
            <person name="Koch M.J."/>
            <person name="Warburton P.J."/>
            <person name="Howell K.L."/>
            <person name="Upton M."/>
        </authorList>
    </citation>
    <scope>NUCLEOTIDE SEQUENCE [LARGE SCALE GENOMIC DNA]</scope>
    <source>
        <strain evidence="3 5">PC206-O</strain>
    </source>
</reference>
<evidence type="ECO:0000313" key="3">
    <source>
        <dbReference type="EMBL" id="MDX2335396.1"/>
    </source>
</evidence>
<sequence>MTALAIQQTITRVATIAAAAMLAAFAASFAYVFFTGMAGTVVGLRQGVLMAFSDGLVAVAILLHLFPIILGVFLLGSFCVGVPTYLILRRVGRAGPLALAAAGAVLSGLMAVMIFGALGPLAVLPAPMAGAIGALIFRIVAEQMPMPLPPPPPAPPS</sequence>
<dbReference type="AlphaFoldDB" id="A0A1Z3U7T0"/>
<keyword evidence="1" id="KW-0812">Transmembrane</keyword>
<proteinExistence type="predicted"/>
<keyword evidence="1" id="KW-1133">Transmembrane helix</keyword>
<feature type="transmembrane region" description="Helical" evidence="1">
    <location>
        <begin position="124"/>
        <end position="141"/>
    </location>
</feature>
<evidence type="ECO:0000313" key="5">
    <source>
        <dbReference type="Proteomes" id="UP001272940"/>
    </source>
</evidence>
<dbReference type="GeneID" id="34014565"/>
<accession>A0A1Z3U7T0</accession>
<organism evidence="2 4">
    <name type="scientific">Brevundimonas vesicularis</name>
    <name type="common">Pseudomonas vesicularis</name>
    <dbReference type="NCBI Taxonomy" id="41276"/>
    <lineage>
        <taxon>Bacteria</taxon>
        <taxon>Pseudomonadati</taxon>
        <taxon>Pseudomonadota</taxon>
        <taxon>Alphaproteobacteria</taxon>
        <taxon>Caulobacterales</taxon>
        <taxon>Caulobacteraceae</taxon>
        <taxon>Brevundimonas</taxon>
    </lineage>
</organism>
<reference evidence="4" key="1">
    <citation type="submission" date="2017-06" db="EMBL/GenBank/DDBJ databases">
        <title>FDA dAtabase for Regulatory Grade micrObial Sequences (FDA-ARGOS): Supporting development and validation of Infectious Disease Dx tests.</title>
        <authorList>
            <person name="Minogue T."/>
            <person name="Wolcott M."/>
            <person name="Wasieloski L."/>
            <person name="Aguilar W."/>
            <person name="Moore D."/>
            <person name="Tallon L."/>
            <person name="Sadzewicz L."/>
            <person name="Sengamalay N."/>
            <person name="Ott S."/>
            <person name="Godinez A."/>
            <person name="Nagaraj S."/>
            <person name="Nadendla S."/>
            <person name="Geyer C."/>
            <person name="Sichtig H."/>
        </authorList>
    </citation>
    <scope>NUCLEOTIDE SEQUENCE [LARGE SCALE GENOMIC DNA]</scope>
    <source>
        <strain evidence="4">FDAARGOS_289</strain>
    </source>
</reference>
<keyword evidence="5" id="KW-1185">Reference proteome</keyword>
<protein>
    <submittedName>
        <fullName evidence="2">Uncharacterized protein</fullName>
    </submittedName>
</protein>
<feature type="transmembrane region" description="Helical" evidence="1">
    <location>
        <begin position="55"/>
        <end position="88"/>
    </location>
</feature>
<dbReference type="RefSeq" id="WP_105625182.1">
    <property type="nucleotide sequence ID" value="NZ_CP022048.2"/>
</dbReference>
<evidence type="ECO:0000256" key="1">
    <source>
        <dbReference type="SAM" id="Phobius"/>
    </source>
</evidence>